<dbReference type="OrthoDB" id="3223244at2"/>
<gene>
    <name evidence="9" type="ORF">AFR_41170</name>
</gene>
<dbReference type="HOGENOM" id="CLU_012341_2_1_11"/>
<evidence type="ECO:0000256" key="3">
    <source>
        <dbReference type="ARBA" id="ARBA00022475"/>
    </source>
</evidence>
<evidence type="ECO:0000313" key="10">
    <source>
        <dbReference type="Proteomes" id="UP000017746"/>
    </source>
</evidence>
<feature type="transmembrane region" description="Helical" evidence="7">
    <location>
        <begin position="442"/>
        <end position="464"/>
    </location>
</feature>
<dbReference type="PANTHER" id="PTHR30489">
    <property type="entry name" value="LIPOPROTEIN-RELEASING SYSTEM TRANSMEMBRANE PROTEIN LOLE"/>
    <property type="match status" value="1"/>
</dbReference>
<comment type="subcellular location">
    <subcellularLocation>
        <location evidence="1">Cell membrane</location>
        <topology evidence="1">Multi-pass membrane protein</topology>
    </subcellularLocation>
</comment>
<evidence type="ECO:0000256" key="7">
    <source>
        <dbReference type="SAM" id="Phobius"/>
    </source>
</evidence>
<keyword evidence="5 7" id="KW-1133">Transmembrane helix</keyword>
<sequence>MVSRDRLGTFVAVWLSTAIVAATLLLLTSARPRVPDRFAGLSVVVQSPAAKNSPGSFPSSVPWSAADVEQLTARLRTVPGVTGVTVDRPFYAQPVSGPATGNGWAGAHTPLLEGRPPTGDKEVVVDRAFGVPVGQDITLLTASGPAQWRVTGHVGTAAVYVSDAVAARMSPGARAIGLHGNPDPGAVRAIVGVAGQVLTGDARGALEPRADARTRWIGMQVLSAMAGLAGFACVFLVASTSAFSVDQRRREIGLLRAVGATPRQVRSSLYRSALVVGAVAAAAGVGVGALAAVPLSRLLVSGGFEPRGYSVRWVPWALLVAFAAGPVVSLLGVAASARRASRTGPLDALRVAEVESRPMSRARWSAGLVFAVLGVVAGVYTASAADVTEMGQTSLLGAMALVVAVTLLAPAVIPLLVKVLLRPLTGVTAMLVRESALTGVRRTASTAAPVLLTVAFGIFVGGTVQTSTAAFAARRGAAVPAGVVLVPDGTPGLHDAAAPDAPLRTELYVEGAAVTAVGTSPVEPGSVLVSGSAASRYAGTVSVTYADGVREELRIAGTAPPGPLTADLFLSRGTVRAHDSSALATAAFVPGGTRAATGAKVVSAATYARQADTEEDRLVWLFTLLLLGASAGAGALAVVNTLLMATRHRVRDYQVLRLAGAAPRQVALTVALESALVVVLGSVLGGAAALMALVGSARSLSAQIGETVPVVVPWSIVVLVVGACLVLAVAASALPAWKIRAVV</sequence>
<dbReference type="Proteomes" id="UP000017746">
    <property type="component" value="Chromosome"/>
</dbReference>
<dbReference type="Pfam" id="PF02687">
    <property type="entry name" value="FtsX"/>
    <property type="match status" value="2"/>
</dbReference>
<feature type="transmembrane region" description="Helical" evidence="7">
    <location>
        <begin position="313"/>
        <end position="335"/>
    </location>
</feature>
<evidence type="ECO:0000256" key="2">
    <source>
        <dbReference type="ARBA" id="ARBA00005236"/>
    </source>
</evidence>
<dbReference type="KEGG" id="afs:AFR_41170"/>
<evidence type="ECO:0000256" key="5">
    <source>
        <dbReference type="ARBA" id="ARBA00022989"/>
    </source>
</evidence>
<keyword evidence="4 7" id="KW-0812">Transmembrane</keyword>
<evidence type="ECO:0000256" key="1">
    <source>
        <dbReference type="ARBA" id="ARBA00004651"/>
    </source>
</evidence>
<dbReference type="PATRIC" id="fig|1246995.3.peg.8333"/>
<dbReference type="InterPro" id="IPR051447">
    <property type="entry name" value="Lipoprotein-release_system"/>
</dbReference>
<proteinExistence type="inferred from homology"/>
<feature type="transmembrane region" description="Helical" evidence="7">
    <location>
        <begin position="221"/>
        <end position="245"/>
    </location>
</feature>
<feature type="transmembrane region" description="Helical" evidence="7">
    <location>
        <begin position="618"/>
        <end position="645"/>
    </location>
</feature>
<keyword evidence="6 7" id="KW-0472">Membrane</keyword>
<dbReference type="RefSeq" id="WP_023562820.1">
    <property type="nucleotide sequence ID" value="NC_022657.1"/>
</dbReference>
<dbReference type="InterPro" id="IPR003838">
    <property type="entry name" value="ABC3_permease_C"/>
</dbReference>
<name>U5WBA1_9ACTN</name>
<dbReference type="GO" id="GO:0098797">
    <property type="term" value="C:plasma membrane protein complex"/>
    <property type="evidence" value="ECO:0007669"/>
    <property type="project" value="TreeGrafter"/>
</dbReference>
<evidence type="ECO:0000259" key="8">
    <source>
        <dbReference type="Pfam" id="PF02687"/>
    </source>
</evidence>
<evidence type="ECO:0000256" key="4">
    <source>
        <dbReference type="ARBA" id="ARBA00022692"/>
    </source>
</evidence>
<keyword evidence="3" id="KW-1003">Cell membrane</keyword>
<dbReference type="STRING" id="1246995.AFR_41170"/>
<feature type="transmembrane region" description="Helical" evidence="7">
    <location>
        <begin position="273"/>
        <end position="293"/>
    </location>
</feature>
<dbReference type="EMBL" id="CP006272">
    <property type="protein sequence ID" value="AGZ46488.1"/>
    <property type="molecule type" value="Genomic_DNA"/>
</dbReference>
<accession>U5WBA1</accession>
<feature type="domain" description="ABC3 transporter permease C-terminal" evidence="8">
    <location>
        <begin position="629"/>
        <end position="740"/>
    </location>
</feature>
<organism evidence="9 10">
    <name type="scientific">Actinoplanes friuliensis DSM 7358</name>
    <dbReference type="NCBI Taxonomy" id="1246995"/>
    <lineage>
        <taxon>Bacteria</taxon>
        <taxon>Bacillati</taxon>
        <taxon>Actinomycetota</taxon>
        <taxon>Actinomycetes</taxon>
        <taxon>Micromonosporales</taxon>
        <taxon>Micromonosporaceae</taxon>
        <taxon>Actinoplanes</taxon>
    </lineage>
</organism>
<keyword evidence="10" id="KW-1185">Reference proteome</keyword>
<comment type="similarity">
    <text evidence="2">Belongs to the ABC-4 integral membrane protein family. LolC/E subfamily.</text>
</comment>
<dbReference type="PANTHER" id="PTHR30489:SF0">
    <property type="entry name" value="LIPOPROTEIN-RELEASING SYSTEM TRANSMEMBRANE PROTEIN LOLE"/>
    <property type="match status" value="1"/>
</dbReference>
<dbReference type="GO" id="GO:0044874">
    <property type="term" value="P:lipoprotein localization to outer membrane"/>
    <property type="evidence" value="ECO:0007669"/>
    <property type="project" value="TreeGrafter"/>
</dbReference>
<evidence type="ECO:0000313" key="9">
    <source>
        <dbReference type="EMBL" id="AGZ46488.1"/>
    </source>
</evidence>
<reference evidence="9 10" key="1">
    <citation type="journal article" date="2014" name="J. Biotechnol.">
        <title>Complete genome sequence of the actinobacterium Actinoplanes friuliensis HAG 010964, producer of the lipopeptide antibiotic friulimycin.</title>
        <authorList>
            <person name="Ruckert C."/>
            <person name="Szczepanowski R."/>
            <person name="Albersmeier A."/>
            <person name="Goesmann A."/>
            <person name="Fischer N."/>
            <person name="Steinkamper A."/>
            <person name="Puhler A."/>
            <person name="Biener R."/>
            <person name="Schwartz D."/>
            <person name="Kalinowski J."/>
        </authorList>
    </citation>
    <scope>NUCLEOTIDE SEQUENCE [LARGE SCALE GENOMIC DNA]</scope>
    <source>
        <strain evidence="9 10">DSM 7358</strain>
    </source>
</reference>
<evidence type="ECO:0000256" key="6">
    <source>
        <dbReference type="ARBA" id="ARBA00023136"/>
    </source>
</evidence>
<feature type="transmembrane region" description="Helical" evidence="7">
    <location>
        <begin position="364"/>
        <end position="383"/>
    </location>
</feature>
<feature type="transmembrane region" description="Helical" evidence="7">
    <location>
        <begin position="395"/>
        <end position="421"/>
    </location>
</feature>
<dbReference type="AlphaFoldDB" id="U5WBA1"/>
<feature type="transmembrane region" description="Helical" evidence="7">
    <location>
        <begin position="714"/>
        <end position="737"/>
    </location>
</feature>
<dbReference type="eggNOG" id="COG0577">
    <property type="taxonomic scope" value="Bacteria"/>
</dbReference>
<protein>
    <recommendedName>
        <fullName evidence="8">ABC3 transporter permease C-terminal domain-containing protein</fullName>
    </recommendedName>
</protein>
<feature type="domain" description="ABC3 transporter permease C-terminal" evidence="8">
    <location>
        <begin position="225"/>
        <end position="345"/>
    </location>
</feature>
<feature type="transmembrane region" description="Helical" evidence="7">
    <location>
        <begin position="666"/>
        <end position="694"/>
    </location>
</feature>